<dbReference type="EMBL" id="SGXC01000001">
    <property type="protein sequence ID" value="RZS85237.1"/>
    <property type="molecule type" value="Genomic_DNA"/>
</dbReference>
<feature type="transmembrane region" description="Helical" evidence="5">
    <location>
        <begin position="101"/>
        <end position="119"/>
    </location>
</feature>
<dbReference type="InterPro" id="IPR036513">
    <property type="entry name" value="STAS_dom_sf"/>
</dbReference>
<feature type="transmembrane region" description="Helical" evidence="5">
    <location>
        <begin position="328"/>
        <end position="348"/>
    </location>
</feature>
<evidence type="ECO:0000259" key="6">
    <source>
        <dbReference type="PROSITE" id="PS50801"/>
    </source>
</evidence>
<evidence type="ECO:0000256" key="3">
    <source>
        <dbReference type="ARBA" id="ARBA00022989"/>
    </source>
</evidence>
<dbReference type="RefSeq" id="WP_130356484.1">
    <property type="nucleotide sequence ID" value="NZ_SGXC01000001.1"/>
</dbReference>
<organism evidence="7 8">
    <name type="scientific">Pigmentiphaga kullae</name>
    <dbReference type="NCBI Taxonomy" id="151784"/>
    <lineage>
        <taxon>Bacteria</taxon>
        <taxon>Pseudomonadati</taxon>
        <taxon>Pseudomonadota</taxon>
        <taxon>Betaproteobacteria</taxon>
        <taxon>Burkholderiales</taxon>
        <taxon>Alcaligenaceae</taxon>
        <taxon>Pigmentiphaga</taxon>
    </lineage>
</organism>
<feature type="transmembrane region" description="Helical" evidence="5">
    <location>
        <begin position="73"/>
        <end position="95"/>
    </location>
</feature>
<dbReference type="CDD" id="cd07042">
    <property type="entry name" value="STAS_SulP_like_sulfate_transporter"/>
    <property type="match status" value="1"/>
</dbReference>
<feature type="domain" description="STAS" evidence="6">
    <location>
        <begin position="449"/>
        <end position="555"/>
    </location>
</feature>
<accession>A0A4V2F3T6</accession>
<evidence type="ECO:0000256" key="1">
    <source>
        <dbReference type="ARBA" id="ARBA00004141"/>
    </source>
</evidence>
<feature type="transmembrane region" description="Helical" evidence="5">
    <location>
        <begin position="385"/>
        <end position="418"/>
    </location>
</feature>
<keyword evidence="2 5" id="KW-0812">Transmembrane</keyword>
<comment type="caution">
    <text evidence="7">The sequence shown here is derived from an EMBL/GenBank/DDBJ whole genome shotgun (WGS) entry which is preliminary data.</text>
</comment>
<feature type="transmembrane region" description="Helical" evidence="5">
    <location>
        <begin position="354"/>
        <end position="373"/>
    </location>
</feature>
<dbReference type="PROSITE" id="PS50801">
    <property type="entry name" value="STAS"/>
    <property type="match status" value="1"/>
</dbReference>
<evidence type="ECO:0000256" key="5">
    <source>
        <dbReference type="SAM" id="Phobius"/>
    </source>
</evidence>
<dbReference type="PANTHER" id="PTHR11814">
    <property type="entry name" value="SULFATE TRANSPORTER"/>
    <property type="match status" value="1"/>
</dbReference>
<sequence>MSALFARYLPFLNWPRPNAADLAADARAGFTLGLILVPQAVAYAMLAGMPPITGLYAALIPPVISVLWGSCQLLGAGPVALTSMLVAGSLSGMAAAESARWVELAIWLALMAGAIQMLIGATRLGMVVNFLPGSVVGAFTQAAALLIMLSQLPAMLGLDWSGARGALAAADPRGLLGGVDWTAFAFGVGTLVFLFALKKHSKRLPIVLAAALATGLVSWAIGYGARGGAVVGTLPAGLPQFTVPKLLDWEDYRSLLPAAAVIALVSFVEALSSAKTISRSTRRRWDEDQEFIGQGLAKIASGLSGAFPVSASFSRSALNLFVGARSGWSALFAFVCVLASLLFLTPAIAHLPRAFLAAVIIVPVSNLITPRFFVRLWATSRAEAVIAASTAVATLIAAPQLQWGILAGFILSLGYFLYQRSHPRIVEVAVHADGTLRDRLRFGLPPLAPDLLAVRMDAGLSFVTANPLEHFVIERCRADPGIKRVLIYAGPINSIDVTGVDTLIYLIGTLRDQGVDLYLAGVKKQVEDVFDTAGVTAMLPPHHIFRTEREAIAELTAGAVRP</sequence>
<evidence type="ECO:0000256" key="4">
    <source>
        <dbReference type="ARBA" id="ARBA00023136"/>
    </source>
</evidence>
<proteinExistence type="predicted"/>
<evidence type="ECO:0000313" key="7">
    <source>
        <dbReference type="EMBL" id="RZS85237.1"/>
    </source>
</evidence>
<reference evidence="7 8" key="1">
    <citation type="submission" date="2019-02" db="EMBL/GenBank/DDBJ databases">
        <title>Genomic Encyclopedia of Type Strains, Phase IV (KMG-IV): sequencing the most valuable type-strain genomes for metagenomic binning, comparative biology and taxonomic classification.</title>
        <authorList>
            <person name="Goeker M."/>
        </authorList>
    </citation>
    <scope>NUCLEOTIDE SEQUENCE [LARGE SCALE GENOMIC DNA]</scope>
    <source>
        <strain evidence="7 8">K24</strain>
    </source>
</reference>
<dbReference type="Proteomes" id="UP000292445">
    <property type="component" value="Unassembled WGS sequence"/>
</dbReference>
<feature type="transmembrane region" description="Helical" evidence="5">
    <location>
        <begin position="204"/>
        <end position="225"/>
    </location>
</feature>
<dbReference type="OrthoDB" id="9769739at2"/>
<keyword evidence="4 5" id="KW-0472">Membrane</keyword>
<dbReference type="Pfam" id="PF00916">
    <property type="entry name" value="Sulfate_transp"/>
    <property type="match status" value="1"/>
</dbReference>
<dbReference type="Pfam" id="PF01740">
    <property type="entry name" value="STAS"/>
    <property type="match status" value="1"/>
</dbReference>
<dbReference type="InterPro" id="IPR001902">
    <property type="entry name" value="SLC26A/SulP_fam"/>
</dbReference>
<feature type="transmembrane region" description="Helical" evidence="5">
    <location>
        <begin position="255"/>
        <end position="274"/>
    </location>
</feature>
<gene>
    <name evidence="7" type="ORF">EV675_1260</name>
</gene>
<dbReference type="GO" id="GO:0055085">
    <property type="term" value="P:transmembrane transport"/>
    <property type="evidence" value="ECO:0007669"/>
    <property type="project" value="InterPro"/>
</dbReference>
<keyword evidence="8" id="KW-1185">Reference proteome</keyword>
<dbReference type="InterPro" id="IPR011547">
    <property type="entry name" value="SLC26A/SulP_dom"/>
</dbReference>
<protein>
    <submittedName>
        <fullName evidence="7">SulP family sulfate permease</fullName>
    </submittedName>
</protein>
<dbReference type="SUPFAM" id="SSF52091">
    <property type="entry name" value="SpoIIaa-like"/>
    <property type="match status" value="1"/>
</dbReference>
<dbReference type="AlphaFoldDB" id="A0A4V2F3T6"/>
<evidence type="ECO:0000313" key="8">
    <source>
        <dbReference type="Proteomes" id="UP000292445"/>
    </source>
</evidence>
<comment type="subcellular location">
    <subcellularLocation>
        <location evidence="1">Membrane</location>
        <topology evidence="1">Multi-pass membrane protein</topology>
    </subcellularLocation>
</comment>
<feature type="transmembrane region" description="Helical" evidence="5">
    <location>
        <begin position="126"/>
        <end position="149"/>
    </location>
</feature>
<keyword evidence="3 5" id="KW-1133">Transmembrane helix</keyword>
<dbReference type="InterPro" id="IPR002645">
    <property type="entry name" value="STAS_dom"/>
</dbReference>
<name>A0A4V2F3T6_9BURK</name>
<dbReference type="Gene3D" id="3.30.750.24">
    <property type="entry name" value="STAS domain"/>
    <property type="match status" value="1"/>
</dbReference>
<dbReference type="GO" id="GO:0016020">
    <property type="term" value="C:membrane"/>
    <property type="evidence" value="ECO:0007669"/>
    <property type="project" value="UniProtKB-SubCell"/>
</dbReference>
<feature type="transmembrane region" description="Helical" evidence="5">
    <location>
        <begin position="40"/>
        <end position="61"/>
    </location>
</feature>
<evidence type="ECO:0000256" key="2">
    <source>
        <dbReference type="ARBA" id="ARBA00022692"/>
    </source>
</evidence>
<feature type="transmembrane region" description="Helical" evidence="5">
    <location>
        <begin position="181"/>
        <end position="197"/>
    </location>
</feature>